<sequence>MVLCLLNTIITKPYFHSIGISITSQKNIDSIADRDEEQM</sequence>
<dbReference type="AlphaFoldDB" id="A0A0A9GTR9"/>
<proteinExistence type="predicted"/>
<accession>A0A0A9GTR9</accession>
<dbReference type="EMBL" id="GBRH01171940">
    <property type="protein sequence ID" value="JAE25956.1"/>
    <property type="molecule type" value="Transcribed_RNA"/>
</dbReference>
<evidence type="ECO:0000313" key="1">
    <source>
        <dbReference type="EMBL" id="JAE25956.1"/>
    </source>
</evidence>
<reference evidence="1" key="1">
    <citation type="submission" date="2014-09" db="EMBL/GenBank/DDBJ databases">
        <authorList>
            <person name="Magalhaes I.L.F."/>
            <person name="Oliveira U."/>
            <person name="Santos F.R."/>
            <person name="Vidigal T.H.D.A."/>
            <person name="Brescovit A.D."/>
            <person name="Santos A.J."/>
        </authorList>
    </citation>
    <scope>NUCLEOTIDE SEQUENCE</scope>
    <source>
        <tissue evidence="1">Shoot tissue taken approximately 20 cm above the soil surface</tissue>
    </source>
</reference>
<protein>
    <submittedName>
        <fullName evidence="1">Uncharacterized protein</fullName>
    </submittedName>
</protein>
<name>A0A0A9GTR9_ARUDO</name>
<reference evidence="1" key="2">
    <citation type="journal article" date="2015" name="Data Brief">
        <title>Shoot transcriptome of the giant reed, Arundo donax.</title>
        <authorList>
            <person name="Barrero R.A."/>
            <person name="Guerrero F.D."/>
            <person name="Moolhuijzen P."/>
            <person name="Goolsby J.A."/>
            <person name="Tidwell J."/>
            <person name="Bellgard S.E."/>
            <person name="Bellgard M.I."/>
        </authorList>
    </citation>
    <scope>NUCLEOTIDE SEQUENCE</scope>
    <source>
        <tissue evidence="1">Shoot tissue taken approximately 20 cm above the soil surface</tissue>
    </source>
</reference>
<organism evidence="1">
    <name type="scientific">Arundo donax</name>
    <name type="common">Giant reed</name>
    <name type="synonym">Donax arundinaceus</name>
    <dbReference type="NCBI Taxonomy" id="35708"/>
    <lineage>
        <taxon>Eukaryota</taxon>
        <taxon>Viridiplantae</taxon>
        <taxon>Streptophyta</taxon>
        <taxon>Embryophyta</taxon>
        <taxon>Tracheophyta</taxon>
        <taxon>Spermatophyta</taxon>
        <taxon>Magnoliopsida</taxon>
        <taxon>Liliopsida</taxon>
        <taxon>Poales</taxon>
        <taxon>Poaceae</taxon>
        <taxon>PACMAD clade</taxon>
        <taxon>Arundinoideae</taxon>
        <taxon>Arundineae</taxon>
        <taxon>Arundo</taxon>
    </lineage>
</organism>